<gene>
    <name evidence="1" type="ORF">RMCFA_5013</name>
</gene>
<evidence type="ECO:0000313" key="1">
    <source>
        <dbReference type="EMBL" id="GAT04902.1"/>
    </source>
</evidence>
<organism evidence="1 2">
    <name type="scientific">Mycolicibacterium fortuitum subsp. acetamidolyticum</name>
    <dbReference type="NCBI Taxonomy" id="144550"/>
    <lineage>
        <taxon>Bacteria</taxon>
        <taxon>Bacillati</taxon>
        <taxon>Actinomycetota</taxon>
        <taxon>Actinomycetes</taxon>
        <taxon>Mycobacteriales</taxon>
        <taxon>Mycobacteriaceae</taxon>
        <taxon>Mycolicibacterium</taxon>
    </lineage>
</organism>
<proteinExistence type="predicted"/>
<dbReference type="Proteomes" id="UP000069705">
    <property type="component" value="Unassembled WGS sequence"/>
</dbReference>
<evidence type="ECO:0000313" key="2">
    <source>
        <dbReference type="Proteomes" id="UP000069705"/>
    </source>
</evidence>
<protein>
    <submittedName>
        <fullName evidence="1">Uncharacterized protein</fullName>
    </submittedName>
</protein>
<reference evidence="2" key="2">
    <citation type="submission" date="2016-02" db="EMBL/GenBank/DDBJ databases">
        <title>Draft genome sequence of five rapidly growing Mycobacterium species.</title>
        <authorList>
            <person name="Katahira K."/>
            <person name="Gotou Y."/>
            <person name="Iida K."/>
            <person name="Ogura Y."/>
            <person name="Hayashi T."/>
        </authorList>
    </citation>
    <scope>NUCLEOTIDE SEQUENCE [LARGE SCALE GENOMIC DNA]</scope>
    <source>
        <strain evidence="2">JCM6368</strain>
    </source>
</reference>
<dbReference type="EMBL" id="BCSZ01000051">
    <property type="protein sequence ID" value="GAT04902.1"/>
    <property type="molecule type" value="Genomic_DNA"/>
</dbReference>
<dbReference type="AlphaFoldDB" id="A0A100WUW2"/>
<dbReference type="RefSeq" id="WP_061264894.1">
    <property type="nucleotide sequence ID" value="NZ_BCSZ01000051.1"/>
</dbReference>
<name>A0A100WUW2_MYCFO</name>
<accession>A0A100WUW2</accession>
<reference evidence="1 2" key="1">
    <citation type="journal article" date="2016" name="Genome Announc.">
        <title>Draft Genome Sequences of Five Rapidly Growing Mycobacterium Species, M. thermoresistibile, M. fortuitum subsp. acetamidolyticum, M. canariasense, M. brisbanense, and M. novocastrense.</title>
        <authorList>
            <person name="Katahira K."/>
            <person name="Ogura Y."/>
            <person name="Gotoh Y."/>
            <person name="Hayashi T."/>
        </authorList>
    </citation>
    <scope>NUCLEOTIDE SEQUENCE [LARGE SCALE GENOMIC DNA]</scope>
    <source>
        <strain evidence="1 2">JCM6368</strain>
    </source>
</reference>
<sequence length="111" mass="11589">MKNNYCPPITDPGPSRIAADRLTIAARPGTVRDILTEYADQLTTAGAFADVTADDARTIAATIAWDACHGEESTALRQRAAAVTTGAWGGWDNPTGVARAFTIAATVLDAL</sequence>
<comment type="caution">
    <text evidence="1">The sequence shown here is derived from an EMBL/GenBank/DDBJ whole genome shotgun (WGS) entry which is preliminary data.</text>
</comment>